<dbReference type="Pfam" id="PF09700">
    <property type="entry name" value="Cas_Cmr3"/>
    <property type="match status" value="1"/>
</dbReference>
<name>A0A1H3BTU4_ALLWA</name>
<gene>
    <name evidence="1" type="ORF">SAMN05421644_1046</name>
</gene>
<dbReference type="EMBL" id="FNOW01000004">
    <property type="protein sequence ID" value="SDX45462.1"/>
    <property type="molecule type" value="Genomic_DNA"/>
</dbReference>
<dbReference type="Gene3D" id="2.60.40.4350">
    <property type="match status" value="1"/>
</dbReference>
<accession>A0A1H3BTU4</accession>
<keyword evidence="2" id="KW-1185">Reference proteome</keyword>
<dbReference type="STRING" id="61595.SAMN05421644_1046"/>
<dbReference type="InterPro" id="IPR019117">
    <property type="entry name" value="CRISPR-assoc_protein_Cmr3"/>
</dbReference>
<dbReference type="Proteomes" id="UP000198672">
    <property type="component" value="Unassembled WGS sequence"/>
</dbReference>
<organism evidence="1 2">
    <name type="scientific">Allochromatium warmingii</name>
    <name type="common">Chromatium warmingii</name>
    <dbReference type="NCBI Taxonomy" id="61595"/>
    <lineage>
        <taxon>Bacteria</taxon>
        <taxon>Pseudomonadati</taxon>
        <taxon>Pseudomonadota</taxon>
        <taxon>Gammaproteobacteria</taxon>
        <taxon>Chromatiales</taxon>
        <taxon>Chromatiaceae</taxon>
        <taxon>Allochromatium</taxon>
    </lineage>
</organism>
<sequence>MLLTHADFGPSAANWQLPGFAALEHDGTHVWQGDLCGISLTLECAVIGKAVREGGWNLAHACPRPVRSLVPAGSVYFCTLNDPIDINTAITALHGQHIGHDTALGRGELAVGIW</sequence>
<evidence type="ECO:0000313" key="2">
    <source>
        <dbReference type="Proteomes" id="UP000198672"/>
    </source>
</evidence>
<proteinExistence type="predicted"/>
<reference evidence="2" key="1">
    <citation type="submission" date="2016-10" db="EMBL/GenBank/DDBJ databases">
        <authorList>
            <person name="Varghese N."/>
            <person name="Submissions S."/>
        </authorList>
    </citation>
    <scope>NUCLEOTIDE SEQUENCE [LARGE SCALE GENOMIC DNA]</scope>
    <source>
        <strain evidence="2">DSM 173</strain>
    </source>
</reference>
<dbReference type="AlphaFoldDB" id="A0A1H3BTU4"/>
<evidence type="ECO:0000313" key="1">
    <source>
        <dbReference type="EMBL" id="SDX45462.1"/>
    </source>
</evidence>
<protein>
    <submittedName>
        <fullName evidence="1">CRISPR-associated protein Cmr3</fullName>
    </submittedName>
</protein>